<evidence type="ECO:0000313" key="4">
    <source>
        <dbReference type="EMBL" id="KAL3745216.1"/>
    </source>
</evidence>
<gene>
    <name evidence="4" type="ORF">ACJRO7_014347</name>
</gene>
<keyword evidence="5" id="KW-1185">Reference proteome</keyword>
<dbReference type="AlphaFoldDB" id="A0ABD3KZU9"/>
<organism evidence="4 5">
    <name type="scientific">Eucalyptus globulus</name>
    <name type="common">Tasmanian blue gum</name>
    <dbReference type="NCBI Taxonomy" id="34317"/>
    <lineage>
        <taxon>Eukaryota</taxon>
        <taxon>Viridiplantae</taxon>
        <taxon>Streptophyta</taxon>
        <taxon>Embryophyta</taxon>
        <taxon>Tracheophyta</taxon>
        <taxon>Spermatophyta</taxon>
        <taxon>Magnoliopsida</taxon>
        <taxon>eudicotyledons</taxon>
        <taxon>Gunneridae</taxon>
        <taxon>Pentapetalae</taxon>
        <taxon>rosids</taxon>
        <taxon>malvids</taxon>
        <taxon>Myrtales</taxon>
        <taxon>Myrtaceae</taxon>
        <taxon>Myrtoideae</taxon>
        <taxon>Eucalypteae</taxon>
        <taxon>Eucalyptus</taxon>
    </lineage>
</organism>
<dbReference type="InterPro" id="IPR027728">
    <property type="entry name" value="Topless_fam"/>
</dbReference>
<feature type="domain" description="CTLH" evidence="3">
    <location>
        <begin position="36"/>
        <end position="79"/>
    </location>
</feature>
<sequence>MTNRTFLCLDYIRDFNFLFFSLGGNDPSRLDRESRFYFNIRCFEDSAPNGEWDDVEKYLSGFMKVDNNRYSMKIFFKIQSRSISKRDRAKAVEILVKDLKVFAAFNDDLFKAQLLTLENFRYEVLHNEQLSKNGDTKSALSIMLAELNKLIEANPPFRGKLQFPTLKNSRLRALINQRSLLISYARNQCLTLTRRLFGDRTCGQPNGARVPSPVANPLMGAVPKPGAFLPLTALGVSLEENS</sequence>
<reference evidence="4 5" key="1">
    <citation type="submission" date="2024-11" db="EMBL/GenBank/DDBJ databases">
        <title>Chromosome-level genome assembly of Eucalyptus globulus Labill. provides insights into its genome evolution.</title>
        <authorList>
            <person name="Li X."/>
        </authorList>
    </citation>
    <scope>NUCLEOTIDE SEQUENCE [LARGE SCALE GENOMIC DNA]</scope>
    <source>
        <strain evidence="4">CL2024</strain>
        <tissue evidence="4">Fresh tender leaves</tissue>
    </source>
</reference>
<accession>A0ABD3KZU9</accession>
<dbReference type="EMBL" id="JBJKBG010000003">
    <property type="protein sequence ID" value="KAL3745216.1"/>
    <property type="molecule type" value="Genomic_DNA"/>
</dbReference>
<dbReference type="PROSITE" id="PS50897">
    <property type="entry name" value="CTLH"/>
    <property type="match status" value="1"/>
</dbReference>
<proteinExistence type="predicted"/>
<keyword evidence="1" id="KW-0853">WD repeat</keyword>
<dbReference type="Pfam" id="PF21889">
    <property type="entry name" value="TPR1-like_2nd"/>
    <property type="match status" value="1"/>
</dbReference>
<dbReference type="PANTHER" id="PTHR44083:SF35">
    <property type="entry name" value="TOPLESS-RELATED PROTEIN 4-LIKE ISOFORM X1"/>
    <property type="match status" value="1"/>
</dbReference>
<dbReference type="InterPro" id="IPR006595">
    <property type="entry name" value="CTLH_C"/>
</dbReference>
<keyword evidence="2" id="KW-0677">Repeat</keyword>
<comment type="caution">
    <text evidence="4">The sequence shown here is derived from an EMBL/GenBank/DDBJ whole genome shotgun (WGS) entry which is preliminary data.</text>
</comment>
<evidence type="ECO:0000256" key="1">
    <source>
        <dbReference type="ARBA" id="ARBA00022574"/>
    </source>
</evidence>
<evidence type="ECO:0000259" key="3">
    <source>
        <dbReference type="PROSITE" id="PS50897"/>
    </source>
</evidence>
<dbReference type="Proteomes" id="UP001634007">
    <property type="component" value="Unassembled WGS sequence"/>
</dbReference>
<dbReference type="PANTHER" id="PTHR44083">
    <property type="entry name" value="TOPLESS-RELATED PROTEIN 1-RELATED"/>
    <property type="match status" value="1"/>
</dbReference>
<evidence type="ECO:0000313" key="5">
    <source>
        <dbReference type="Proteomes" id="UP001634007"/>
    </source>
</evidence>
<name>A0ABD3KZU9_EUCGL</name>
<evidence type="ECO:0000256" key="2">
    <source>
        <dbReference type="ARBA" id="ARBA00022737"/>
    </source>
</evidence>
<protein>
    <recommendedName>
        <fullName evidence="3">CTLH domain-containing protein</fullName>
    </recommendedName>
</protein>
<dbReference type="InterPro" id="IPR054080">
    <property type="entry name" value="TPR1-like_2nd"/>
</dbReference>